<dbReference type="STRING" id="4232.A0A251RV55"/>
<proteinExistence type="predicted"/>
<dbReference type="EMBL" id="MNCJ02000332">
    <property type="protein sequence ID" value="KAF5757686.1"/>
    <property type="molecule type" value="Genomic_DNA"/>
</dbReference>
<dbReference type="EMBL" id="CM007906">
    <property type="protein sequence ID" value="OTF88120.1"/>
    <property type="molecule type" value="Genomic_DNA"/>
</dbReference>
<evidence type="ECO:0000313" key="2">
    <source>
        <dbReference type="EMBL" id="OTF88120.1"/>
    </source>
</evidence>
<reference evidence="1" key="3">
    <citation type="submission" date="2020-06" db="EMBL/GenBank/DDBJ databases">
        <title>Helianthus annuus Genome sequencing and assembly Release 2.</title>
        <authorList>
            <person name="Gouzy J."/>
            <person name="Langlade N."/>
            <person name="Munos S."/>
        </authorList>
    </citation>
    <scope>NUCLEOTIDE SEQUENCE</scope>
    <source>
        <tissue evidence="1">Leaves</tissue>
    </source>
</reference>
<organism evidence="2 3">
    <name type="scientific">Helianthus annuus</name>
    <name type="common">Common sunflower</name>
    <dbReference type="NCBI Taxonomy" id="4232"/>
    <lineage>
        <taxon>Eukaryota</taxon>
        <taxon>Viridiplantae</taxon>
        <taxon>Streptophyta</taxon>
        <taxon>Embryophyta</taxon>
        <taxon>Tracheophyta</taxon>
        <taxon>Spermatophyta</taxon>
        <taxon>Magnoliopsida</taxon>
        <taxon>eudicotyledons</taxon>
        <taxon>Gunneridae</taxon>
        <taxon>Pentapetalae</taxon>
        <taxon>asterids</taxon>
        <taxon>campanulids</taxon>
        <taxon>Asterales</taxon>
        <taxon>Asteraceae</taxon>
        <taxon>Asteroideae</taxon>
        <taxon>Heliantheae alliance</taxon>
        <taxon>Heliantheae</taxon>
        <taxon>Helianthus</taxon>
    </lineage>
</organism>
<sequence length="89" mass="10275">MFERNPKLRLEGLPCKVLQWYLCRMEGWFAANAKTISLKCSDKVEFFSIDRKENREFHSGLKFPSAIIIKCNLSNKGTEASMVTGMHMD</sequence>
<dbReference type="EC" id="1.5.3.17" evidence="1"/>
<dbReference type="GO" id="GO:0046592">
    <property type="term" value="F:polyamine oxidase activity"/>
    <property type="evidence" value="ECO:0007669"/>
    <property type="project" value="UniProtKB-EC"/>
</dbReference>
<evidence type="ECO:0000313" key="3">
    <source>
        <dbReference type="Proteomes" id="UP000215914"/>
    </source>
</evidence>
<keyword evidence="3" id="KW-1185">Reference proteome</keyword>
<reference evidence="2" key="2">
    <citation type="submission" date="2017-02" db="EMBL/GenBank/DDBJ databases">
        <title>Sunflower complete genome.</title>
        <authorList>
            <person name="Langlade N."/>
            <person name="Munos S."/>
        </authorList>
    </citation>
    <scope>NUCLEOTIDE SEQUENCE [LARGE SCALE GENOMIC DNA]</scope>
    <source>
        <tissue evidence="2">Leaves</tissue>
    </source>
</reference>
<protein>
    <submittedName>
        <fullName evidence="1">Non-specific polyamine oxidase</fullName>
        <ecNumber evidence="1">1.5.3.17</ecNumber>
    </submittedName>
</protein>
<gene>
    <name evidence="2" type="ORF">HannXRQ_Chr17g0569551</name>
    <name evidence="1" type="ORF">HanXRQr2_Chr17g0829591</name>
</gene>
<accession>A0A251RV55</accession>
<evidence type="ECO:0000313" key="1">
    <source>
        <dbReference type="EMBL" id="KAF5757686.1"/>
    </source>
</evidence>
<keyword evidence="1" id="KW-0560">Oxidoreductase</keyword>
<dbReference type="InParanoid" id="A0A251RV55"/>
<dbReference type="Proteomes" id="UP000215914">
    <property type="component" value="Chromosome 17"/>
</dbReference>
<dbReference type="AlphaFoldDB" id="A0A251RV55"/>
<dbReference type="Gramene" id="mRNA:HanXRQr2_Chr17g0829591">
    <property type="protein sequence ID" value="mRNA:HanXRQr2_Chr17g0829591"/>
    <property type="gene ID" value="HanXRQr2_Chr17g0829591"/>
</dbReference>
<reference evidence="1 3" key="1">
    <citation type="journal article" date="2017" name="Nature">
        <title>The sunflower genome provides insights into oil metabolism, flowering and Asterid evolution.</title>
        <authorList>
            <person name="Badouin H."/>
            <person name="Gouzy J."/>
            <person name="Grassa C.J."/>
            <person name="Murat F."/>
            <person name="Staton S.E."/>
            <person name="Cottret L."/>
            <person name="Lelandais-Briere C."/>
            <person name="Owens G.L."/>
            <person name="Carrere S."/>
            <person name="Mayjonade B."/>
            <person name="Legrand L."/>
            <person name="Gill N."/>
            <person name="Kane N.C."/>
            <person name="Bowers J.E."/>
            <person name="Hubner S."/>
            <person name="Bellec A."/>
            <person name="Berard A."/>
            <person name="Berges H."/>
            <person name="Blanchet N."/>
            <person name="Boniface M.C."/>
            <person name="Brunel D."/>
            <person name="Catrice O."/>
            <person name="Chaidir N."/>
            <person name="Claudel C."/>
            <person name="Donnadieu C."/>
            <person name="Faraut T."/>
            <person name="Fievet G."/>
            <person name="Helmstetter N."/>
            <person name="King M."/>
            <person name="Knapp S.J."/>
            <person name="Lai Z."/>
            <person name="Le Paslier M.C."/>
            <person name="Lippi Y."/>
            <person name="Lorenzon L."/>
            <person name="Mandel J.R."/>
            <person name="Marage G."/>
            <person name="Marchand G."/>
            <person name="Marquand E."/>
            <person name="Bret-Mestries E."/>
            <person name="Morien E."/>
            <person name="Nambeesan S."/>
            <person name="Nguyen T."/>
            <person name="Pegot-Espagnet P."/>
            <person name="Pouilly N."/>
            <person name="Raftis F."/>
            <person name="Sallet E."/>
            <person name="Schiex T."/>
            <person name="Thomas J."/>
            <person name="Vandecasteele C."/>
            <person name="Vares D."/>
            <person name="Vear F."/>
            <person name="Vautrin S."/>
            <person name="Crespi M."/>
            <person name="Mangin B."/>
            <person name="Burke J.M."/>
            <person name="Salse J."/>
            <person name="Munos S."/>
            <person name="Vincourt P."/>
            <person name="Rieseberg L.H."/>
            <person name="Langlade N.B."/>
        </authorList>
    </citation>
    <scope>NUCLEOTIDE SEQUENCE [LARGE SCALE GENOMIC DNA]</scope>
    <source>
        <strain evidence="3">cv. SF193</strain>
        <tissue evidence="1">Leaves</tissue>
    </source>
</reference>
<name>A0A251RV55_HELAN</name>